<dbReference type="PANTHER" id="PTHR12110">
    <property type="entry name" value="HYDROXYPYRUVATE ISOMERASE"/>
    <property type="match status" value="1"/>
</dbReference>
<comment type="caution">
    <text evidence="2">The sequence shown here is derived from an EMBL/GenBank/DDBJ whole genome shotgun (WGS) entry which is preliminary data.</text>
</comment>
<dbReference type="Pfam" id="PF01261">
    <property type="entry name" value="AP_endonuc_2"/>
    <property type="match status" value="1"/>
</dbReference>
<dbReference type="EMBL" id="JANIDW010000002">
    <property type="protein sequence ID" value="MCX5614766.1"/>
    <property type="molecule type" value="Genomic_DNA"/>
</dbReference>
<organism evidence="2 3">
    <name type="scientific">Bombella saccharophila</name>
    <dbReference type="NCBI Taxonomy" id="2967338"/>
    <lineage>
        <taxon>Bacteria</taxon>
        <taxon>Pseudomonadati</taxon>
        <taxon>Pseudomonadota</taxon>
        <taxon>Alphaproteobacteria</taxon>
        <taxon>Acetobacterales</taxon>
        <taxon>Acetobacteraceae</taxon>
        <taxon>Bombella</taxon>
    </lineage>
</organism>
<keyword evidence="2" id="KW-0413">Isomerase</keyword>
<sequence length="286" mass="31906">MSHFPFAFGMNEFTTQPWSFEEDIQHYAALGVETIELCENKLDPHRLDEQMALLKESGLKLSSFQPLVRTFGASKMVPYPQEAERRFARLEESLHRFAPYAQNVPFVVNTGAPDNGDVYGCIHHTIDSLHRLCPLAQELGVTLSLEPLNPTSINYETAIWTIDQALDIIKAVNHPALGLCLDYWNIWQQPDVCAAIRRAGTLINVVQISDWRTPRSAADRLIPGAGCIPLHEMLHATWDAGFRGACAVEIFSSDVSDSLYQGDLSALITQCRLALETLWAQPTSPS</sequence>
<name>A0ABT3W6R2_9PROT</name>
<gene>
    <name evidence="2" type="ORF">NQF64_05855</name>
</gene>
<dbReference type="InterPro" id="IPR050312">
    <property type="entry name" value="IolE/XylAMocC-like"/>
</dbReference>
<reference evidence="2 3" key="1">
    <citation type="submission" date="2022-07" db="EMBL/GenBank/DDBJ databases">
        <title>Bombella genomes.</title>
        <authorList>
            <person name="Harer L."/>
            <person name="Styblova S."/>
            <person name="Ehrmann M."/>
        </authorList>
    </citation>
    <scope>NUCLEOTIDE SEQUENCE [LARGE SCALE GENOMIC DNA]</scope>
    <source>
        <strain evidence="2 3">TMW 2.2558</strain>
    </source>
</reference>
<dbReference type="InterPro" id="IPR036237">
    <property type="entry name" value="Xyl_isomerase-like_sf"/>
</dbReference>
<feature type="domain" description="Xylose isomerase-like TIM barrel" evidence="1">
    <location>
        <begin position="26"/>
        <end position="254"/>
    </location>
</feature>
<dbReference type="Gene3D" id="3.20.20.150">
    <property type="entry name" value="Divalent-metal-dependent TIM barrel enzymes"/>
    <property type="match status" value="1"/>
</dbReference>
<dbReference type="SUPFAM" id="SSF51658">
    <property type="entry name" value="Xylose isomerase-like"/>
    <property type="match status" value="1"/>
</dbReference>
<evidence type="ECO:0000259" key="1">
    <source>
        <dbReference type="Pfam" id="PF01261"/>
    </source>
</evidence>
<evidence type="ECO:0000313" key="3">
    <source>
        <dbReference type="Proteomes" id="UP001165648"/>
    </source>
</evidence>
<accession>A0ABT3W6R2</accession>
<dbReference type="Proteomes" id="UP001165648">
    <property type="component" value="Unassembled WGS sequence"/>
</dbReference>
<keyword evidence="3" id="KW-1185">Reference proteome</keyword>
<protein>
    <submittedName>
        <fullName evidence="2">Sugar phosphate isomerase/epimerase</fullName>
    </submittedName>
</protein>
<dbReference type="RefSeq" id="WP_155572689.1">
    <property type="nucleotide sequence ID" value="NZ_JANIDW010000002.1"/>
</dbReference>
<evidence type="ECO:0000313" key="2">
    <source>
        <dbReference type="EMBL" id="MCX5614766.1"/>
    </source>
</evidence>
<dbReference type="InterPro" id="IPR013022">
    <property type="entry name" value="Xyl_isomerase-like_TIM-brl"/>
</dbReference>
<dbReference type="GO" id="GO:0016853">
    <property type="term" value="F:isomerase activity"/>
    <property type="evidence" value="ECO:0007669"/>
    <property type="project" value="UniProtKB-KW"/>
</dbReference>
<proteinExistence type="predicted"/>